<gene>
    <name evidence="1" type="ORF">PENTCL1PPCAC_2976</name>
</gene>
<organism evidence="1 2">
    <name type="scientific">Pristionchus entomophagus</name>
    <dbReference type="NCBI Taxonomy" id="358040"/>
    <lineage>
        <taxon>Eukaryota</taxon>
        <taxon>Metazoa</taxon>
        <taxon>Ecdysozoa</taxon>
        <taxon>Nematoda</taxon>
        <taxon>Chromadorea</taxon>
        <taxon>Rhabditida</taxon>
        <taxon>Rhabditina</taxon>
        <taxon>Diplogasteromorpha</taxon>
        <taxon>Diplogasteroidea</taxon>
        <taxon>Neodiplogasteridae</taxon>
        <taxon>Pristionchus</taxon>
    </lineage>
</organism>
<proteinExistence type="predicted"/>
<comment type="caution">
    <text evidence="1">The sequence shown here is derived from an EMBL/GenBank/DDBJ whole genome shotgun (WGS) entry which is preliminary data.</text>
</comment>
<keyword evidence="2" id="KW-1185">Reference proteome</keyword>
<sequence>RVRIVKKVGRRGIQKNRSLNSAVSHNRIQLVKNVGRGAIQKKRSVFRRSFMKSIGVKRCPVDRSDETTPSKVIVDVVTRGNGGTYTNKLKTEEELDAELESYMKKPIIFKKNGSSFETTRTTF</sequence>
<dbReference type="AlphaFoldDB" id="A0AAV5SBV7"/>
<feature type="non-terminal residue" evidence="1">
    <location>
        <position position="1"/>
    </location>
</feature>
<evidence type="ECO:0008006" key="3">
    <source>
        <dbReference type="Google" id="ProtNLM"/>
    </source>
</evidence>
<dbReference type="Proteomes" id="UP001432027">
    <property type="component" value="Unassembled WGS sequence"/>
</dbReference>
<evidence type="ECO:0000313" key="2">
    <source>
        <dbReference type="Proteomes" id="UP001432027"/>
    </source>
</evidence>
<name>A0AAV5SBV7_9BILA</name>
<reference evidence="1" key="1">
    <citation type="submission" date="2023-10" db="EMBL/GenBank/DDBJ databases">
        <title>Genome assembly of Pristionchus species.</title>
        <authorList>
            <person name="Yoshida K."/>
            <person name="Sommer R.J."/>
        </authorList>
    </citation>
    <scope>NUCLEOTIDE SEQUENCE</scope>
    <source>
        <strain evidence="1">RS0144</strain>
    </source>
</reference>
<evidence type="ECO:0000313" key="1">
    <source>
        <dbReference type="EMBL" id="GMS80801.1"/>
    </source>
</evidence>
<protein>
    <recommendedName>
        <fullName evidence="3">Chromatin target of PRMT1 protein C-terminal domain-containing protein</fullName>
    </recommendedName>
</protein>
<accession>A0AAV5SBV7</accession>
<dbReference type="EMBL" id="BTSX01000001">
    <property type="protein sequence ID" value="GMS80801.1"/>
    <property type="molecule type" value="Genomic_DNA"/>
</dbReference>